<proteinExistence type="predicted"/>
<evidence type="ECO:0000259" key="3">
    <source>
        <dbReference type="PROSITE" id="PS50994"/>
    </source>
</evidence>
<dbReference type="PROSITE" id="PS50994">
    <property type="entry name" value="INTEGRASE"/>
    <property type="match status" value="1"/>
</dbReference>
<feature type="coiled-coil region" evidence="1">
    <location>
        <begin position="241"/>
        <end position="278"/>
    </location>
</feature>
<feature type="domain" description="Integrase catalytic" evidence="3">
    <location>
        <begin position="1228"/>
        <end position="1397"/>
    </location>
</feature>
<keyword evidence="1" id="KW-0175">Coiled coil</keyword>
<organism evidence="4 5">
    <name type="scientific">Durusdinium trenchii</name>
    <dbReference type="NCBI Taxonomy" id="1381693"/>
    <lineage>
        <taxon>Eukaryota</taxon>
        <taxon>Sar</taxon>
        <taxon>Alveolata</taxon>
        <taxon>Dinophyceae</taxon>
        <taxon>Suessiales</taxon>
        <taxon>Symbiodiniaceae</taxon>
        <taxon>Durusdinium</taxon>
    </lineage>
</organism>
<evidence type="ECO:0000256" key="2">
    <source>
        <dbReference type="SAM" id="MobiDB-lite"/>
    </source>
</evidence>
<gene>
    <name evidence="4" type="ORF">CCMP2556_LOCUS5962</name>
</gene>
<protein>
    <recommendedName>
        <fullName evidence="3">Integrase catalytic domain-containing protein</fullName>
    </recommendedName>
</protein>
<dbReference type="Proteomes" id="UP001642484">
    <property type="component" value="Unassembled WGS sequence"/>
</dbReference>
<keyword evidence="5" id="KW-1185">Reference proteome</keyword>
<feature type="region of interest" description="Disordered" evidence="2">
    <location>
        <begin position="643"/>
        <end position="713"/>
    </location>
</feature>
<feature type="region of interest" description="Disordered" evidence="2">
    <location>
        <begin position="813"/>
        <end position="836"/>
    </location>
</feature>
<reference evidence="4 5" key="1">
    <citation type="submission" date="2024-02" db="EMBL/GenBank/DDBJ databases">
        <authorList>
            <person name="Chen Y."/>
            <person name="Shah S."/>
            <person name="Dougan E. K."/>
            <person name="Thang M."/>
            <person name="Chan C."/>
        </authorList>
    </citation>
    <scope>NUCLEOTIDE SEQUENCE [LARGE SCALE GENOMIC DNA]</scope>
</reference>
<name>A0ABP0IC71_9DINO</name>
<dbReference type="Gene3D" id="3.30.420.10">
    <property type="entry name" value="Ribonuclease H-like superfamily/Ribonuclease H"/>
    <property type="match status" value="1"/>
</dbReference>
<evidence type="ECO:0000256" key="1">
    <source>
        <dbReference type="SAM" id="Coils"/>
    </source>
</evidence>
<feature type="region of interest" description="Disordered" evidence="2">
    <location>
        <begin position="769"/>
        <end position="796"/>
    </location>
</feature>
<comment type="caution">
    <text evidence="4">The sequence shown here is derived from an EMBL/GenBank/DDBJ whole genome shotgun (WGS) entry which is preliminary data.</text>
</comment>
<feature type="compositionally biased region" description="Acidic residues" evidence="2">
    <location>
        <begin position="1223"/>
        <end position="1232"/>
    </location>
</feature>
<dbReference type="InterPro" id="IPR012337">
    <property type="entry name" value="RNaseH-like_sf"/>
</dbReference>
<evidence type="ECO:0000313" key="5">
    <source>
        <dbReference type="Proteomes" id="UP001642484"/>
    </source>
</evidence>
<feature type="compositionally biased region" description="Low complexity" evidence="2">
    <location>
        <begin position="779"/>
        <end position="790"/>
    </location>
</feature>
<dbReference type="EMBL" id="CAXAMN010002558">
    <property type="protein sequence ID" value="CAK9000166.1"/>
    <property type="molecule type" value="Genomic_DNA"/>
</dbReference>
<dbReference type="InterPro" id="IPR001584">
    <property type="entry name" value="Integrase_cat-core"/>
</dbReference>
<dbReference type="InterPro" id="IPR036397">
    <property type="entry name" value="RNaseH_sf"/>
</dbReference>
<dbReference type="SUPFAM" id="SSF53098">
    <property type="entry name" value="Ribonuclease H-like"/>
    <property type="match status" value="1"/>
</dbReference>
<feature type="region of interest" description="Disordered" evidence="2">
    <location>
        <begin position="1205"/>
        <end position="1236"/>
    </location>
</feature>
<feature type="compositionally biased region" description="Acidic residues" evidence="2">
    <location>
        <begin position="692"/>
        <end position="701"/>
    </location>
</feature>
<evidence type="ECO:0000313" key="4">
    <source>
        <dbReference type="EMBL" id="CAK9000166.1"/>
    </source>
</evidence>
<feature type="compositionally biased region" description="Low complexity" evidence="2">
    <location>
        <begin position="646"/>
        <end position="677"/>
    </location>
</feature>
<accession>A0ABP0IC71</accession>
<sequence>MRLELGELFGLAISWKAELMALEMRLGQQEIAGRAAQKDEMEGLLLQCSAQLDALRTDVAAVQAGLVQACTDQQEFACHVQDTYLHKKEYNEESTALRKGLELREVHNQEMQAALEVLQLHSKEILRELQSQRSQVEKQEILIKVQEDGSQSFRSDLAALEHRIWEEFAPKTSVAQVFATASEAHTKLDFAMMDRATIRQRMEEELNVLKKTLYRQQSTFKELDDAVSSVNQQDQELLKFCKLLEQEQAKLKELGKRVQQQEERFEEFQSQRQQDRRVTEELHGRVLQHIDAWALPKPNMGRSQLMIPWTKIGYGEKSLRGLEPYGKALAAAQAAEVAARRWQIEFVSEEIAEAEQLSRGASALGCDLGIGENRWRPLVAVRSLSVAPEPLVRSRTLLRCSLPLRKAAPMTEEKDANGGAWSRVPTWDGSPQTWRSFRKDMSWWLAGLDIESTKKYNLAARWLLRQSGMVRQRGEEFDPAELEYQREVRVPDPTTGDDTVVTPEDPLSGIKKLLAALETMTGRTSLDKRGELRQVFYLELRRRSGERISEFAIRFRTLVSELKAEGVVIADGELGWWFKHKLGLDALRSQLLETALAGAEDYPTIEREVLRLFKDLHVADPLRKKANDQDNRAPLLNRFLSQQSTASRPSSYAPSMASSAPRSFRSGTSSSSSGRFTAYRRPQPAKQAMVSEVEEEPEDLVEEAHEADDTGPQSLEEVMTTEAEVLAAELEEAAAQGLDEETLHEVEESVEAAAEAFLTMREARSKLQEVRKDRGYGKPSSPSANAPAASKVSLKKQSDKHPCFDCGLPGHWAGDPECQKPGQQLGRKKGKQPQKQVKVTEALNTEHGEPEAGHEVMVANRLHSNDLSEDFSLAFDMSHRPKEVNVVGGLSRDKRLVGALDSACNRTCTGPEWLSSFLTCLRASAPQAIVDLVKVEDEKETFRSLLSGPHPGEMARPYLRYLPLPYPSTASVERWEAQGRVLCMDKVMAKRHFDKAVKSNGFNYENLREMIHLRNRLGLEVAFCEDPVVHGFKMAKVPDHFGPHGVGLPLHVTELSSVMTEPSLMTDEEMVEANESRQNRELMEDAARGDGISAGPLNQYLIHQQLKKGQAQLIAQAWNRHAADRIRVSHKPRKIRQVLEAEYYKELDGYMHDETFVQTIDLMPVFNEVHANEHNSKNLKAFAKEKPLVTEVYTSAQNVMKEAVRRADGEPVGDEAEVKPEVELSDDEEIDPSEQSMDLGDQVHLDLLEAEDATERKYFIAHCTDFATRFQAAQILPDKSTESVVRFMATKWLPTFGAPRVLVCDQGREVISWEMEEWTSSVSTLLHHIAVQAPWQNGLAERSGGILKTLLAAIVAAKSVVTEAEMEMALAEVARVAMMRLHFSRGMRRAELARSRNSTFEALPEPGSVCYFYRPLRFNTKNSASRKRLSLKRWHGPALLVACEGNASAFLSYKGQLTKCALENVRKASIMEQIAAGTWREAIEEAVEAAKHELPLPQAGDALLEKSGPEGSPLNGDGGEDVVNPATPAFLPSSAAVMNAEENLPLNGDDLPPIQPKELLPMMVPSTPPVPSQEFRWRQMSAAEKTAFTEAAQQAWAVWEENDAIEVLSPEESAMARARVIVPGYKDIFAFGLRKDAPTGSRISQHFLFVFTASNAKKFKDENLCWRLMSADVKSAFLKGDAYMEGSRELFLENVRGDEPKLPFGNQLAKIRKGVFGLADAPRQWMRPNGEDGGHQIMMTVMTVIPQRWRLRNHFFPKGWGIMTRPR</sequence>